<dbReference type="Pfam" id="PF00230">
    <property type="entry name" value="MIP"/>
    <property type="match status" value="1"/>
</dbReference>
<keyword evidence="3 7" id="KW-0812">Transmembrane</keyword>
<name>A0A8T0R7L0_PANVG</name>
<dbReference type="InterPro" id="IPR023271">
    <property type="entry name" value="Aquaporin-like"/>
</dbReference>
<evidence type="ECO:0000313" key="9">
    <source>
        <dbReference type="EMBL" id="KAG2581534.1"/>
    </source>
</evidence>
<feature type="transmembrane region" description="Helical" evidence="8">
    <location>
        <begin position="229"/>
        <end position="251"/>
    </location>
</feature>
<dbReference type="PANTHER" id="PTHR45724">
    <property type="entry name" value="AQUAPORIN NIP2-1"/>
    <property type="match status" value="1"/>
</dbReference>
<accession>A0A8T0R7L0</accession>
<sequence length="294" mass="29915">MDRRRSVSMDVSMSIPPPLPASMENLMTDDKVAIVIPQRSPPNKILPLGFQHNELPSHPPAGGFADAERVAPLPLIKKVAAELLGTFLLVFTVLSALVTDRAHGGALGPLGVAAAAGLAMVVLVLSLAHVSGGHMNPAVSVAMAALGHLPRPHLAPYVAAQLLGSTAASFAAKALYGVGGGPVDDLRAAVATVPAVGAAEAFLVEFAATFVFLFVVTALATDPKAVKELVAVGAAAAVMMNALVFAKLTGASMNPARTLGPAIATGTYTKIWVYMVAPPLGAIAGSGTYHALKN</sequence>
<evidence type="ECO:0000256" key="2">
    <source>
        <dbReference type="ARBA" id="ARBA00022448"/>
    </source>
</evidence>
<reference evidence="9 10" key="1">
    <citation type="submission" date="2020-05" db="EMBL/GenBank/DDBJ databases">
        <title>WGS assembly of Panicum virgatum.</title>
        <authorList>
            <person name="Lovell J.T."/>
            <person name="Jenkins J."/>
            <person name="Shu S."/>
            <person name="Juenger T.E."/>
            <person name="Schmutz J."/>
        </authorList>
    </citation>
    <scope>NUCLEOTIDE SEQUENCE [LARGE SCALE GENOMIC DNA]</scope>
    <source>
        <strain evidence="10">cv. AP13</strain>
    </source>
</reference>
<dbReference type="InterPro" id="IPR034294">
    <property type="entry name" value="Aquaporin_transptr"/>
</dbReference>
<keyword evidence="4" id="KW-0677">Repeat</keyword>
<evidence type="ECO:0000256" key="8">
    <source>
        <dbReference type="SAM" id="Phobius"/>
    </source>
</evidence>
<comment type="subcellular location">
    <subcellularLocation>
        <location evidence="1">Membrane</location>
        <topology evidence="1">Multi-pass membrane protein</topology>
    </subcellularLocation>
</comment>
<dbReference type="PRINTS" id="PR00783">
    <property type="entry name" value="MINTRINSICP"/>
</dbReference>
<dbReference type="InterPro" id="IPR000425">
    <property type="entry name" value="MIP"/>
</dbReference>
<keyword evidence="6 8" id="KW-0472">Membrane</keyword>
<dbReference type="AlphaFoldDB" id="A0A8T0R7L0"/>
<dbReference type="GO" id="GO:0015267">
    <property type="term" value="F:channel activity"/>
    <property type="evidence" value="ECO:0007669"/>
    <property type="project" value="InterPro"/>
</dbReference>
<feature type="transmembrane region" description="Helical" evidence="8">
    <location>
        <begin position="79"/>
        <end position="98"/>
    </location>
</feature>
<evidence type="ECO:0000256" key="1">
    <source>
        <dbReference type="ARBA" id="ARBA00004141"/>
    </source>
</evidence>
<organism evidence="9 10">
    <name type="scientific">Panicum virgatum</name>
    <name type="common">Blackwell switchgrass</name>
    <dbReference type="NCBI Taxonomy" id="38727"/>
    <lineage>
        <taxon>Eukaryota</taxon>
        <taxon>Viridiplantae</taxon>
        <taxon>Streptophyta</taxon>
        <taxon>Embryophyta</taxon>
        <taxon>Tracheophyta</taxon>
        <taxon>Spermatophyta</taxon>
        <taxon>Magnoliopsida</taxon>
        <taxon>Liliopsida</taxon>
        <taxon>Poales</taxon>
        <taxon>Poaceae</taxon>
        <taxon>PACMAD clade</taxon>
        <taxon>Panicoideae</taxon>
        <taxon>Panicodae</taxon>
        <taxon>Paniceae</taxon>
        <taxon>Panicinae</taxon>
        <taxon>Panicum</taxon>
        <taxon>Panicum sect. Hiantes</taxon>
    </lineage>
</organism>
<evidence type="ECO:0000256" key="5">
    <source>
        <dbReference type="ARBA" id="ARBA00022989"/>
    </source>
</evidence>
<feature type="transmembrane region" description="Helical" evidence="8">
    <location>
        <begin position="110"/>
        <end position="133"/>
    </location>
</feature>
<evidence type="ECO:0000313" key="10">
    <source>
        <dbReference type="Proteomes" id="UP000823388"/>
    </source>
</evidence>
<dbReference type="PANTHER" id="PTHR45724:SF35">
    <property type="entry name" value="AQUAPORIN NIP5-1-RELATED"/>
    <property type="match status" value="1"/>
</dbReference>
<dbReference type="EMBL" id="CM029047">
    <property type="protein sequence ID" value="KAG2581534.1"/>
    <property type="molecule type" value="Genomic_DNA"/>
</dbReference>
<dbReference type="Gene3D" id="1.20.1080.10">
    <property type="entry name" value="Glycerol uptake facilitator protein"/>
    <property type="match status" value="1"/>
</dbReference>
<protein>
    <submittedName>
        <fullName evidence="9">Uncharacterized protein</fullName>
    </submittedName>
</protein>
<keyword evidence="5 8" id="KW-1133">Transmembrane helix</keyword>
<evidence type="ECO:0000256" key="3">
    <source>
        <dbReference type="ARBA" id="ARBA00022692"/>
    </source>
</evidence>
<evidence type="ECO:0000256" key="4">
    <source>
        <dbReference type="ARBA" id="ARBA00022737"/>
    </source>
</evidence>
<proteinExistence type="inferred from homology"/>
<dbReference type="PROSITE" id="PS00221">
    <property type="entry name" value="MIP"/>
    <property type="match status" value="1"/>
</dbReference>
<gene>
    <name evidence="9" type="ORF">PVAP13_6KG052000</name>
</gene>
<dbReference type="InterPro" id="IPR022357">
    <property type="entry name" value="MIP_CS"/>
</dbReference>
<dbReference type="OrthoDB" id="3222at2759"/>
<dbReference type="Proteomes" id="UP000823388">
    <property type="component" value="Chromosome 6K"/>
</dbReference>
<keyword evidence="10" id="KW-1185">Reference proteome</keyword>
<feature type="transmembrane region" description="Helical" evidence="8">
    <location>
        <begin position="271"/>
        <end position="292"/>
    </location>
</feature>
<dbReference type="GO" id="GO:0016020">
    <property type="term" value="C:membrane"/>
    <property type="evidence" value="ECO:0007669"/>
    <property type="project" value="UniProtKB-SubCell"/>
</dbReference>
<feature type="transmembrane region" description="Helical" evidence="8">
    <location>
        <begin position="196"/>
        <end position="217"/>
    </location>
</feature>
<evidence type="ECO:0000256" key="7">
    <source>
        <dbReference type="RuleBase" id="RU000477"/>
    </source>
</evidence>
<dbReference type="SUPFAM" id="SSF81338">
    <property type="entry name" value="Aquaporin-like"/>
    <property type="match status" value="1"/>
</dbReference>
<keyword evidence="2 7" id="KW-0813">Transport</keyword>
<evidence type="ECO:0000256" key="6">
    <source>
        <dbReference type="ARBA" id="ARBA00023136"/>
    </source>
</evidence>
<comment type="caution">
    <text evidence="9">The sequence shown here is derived from an EMBL/GenBank/DDBJ whole genome shotgun (WGS) entry which is preliminary data.</text>
</comment>
<comment type="similarity">
    <text evidence="7">Belongs to the MIP/aquaporin (TC 1.A.8) family.</text>
</comment>